<evidence type="ECO:0000256" key="10">
    <source>
        <dbReference type="PIRSR" id="PIRSR606262-1"/>
    </source>
</evidence>
<dbReference type="GO" id="GO:0004126">
    <property type="term" value="F:cytidine deaminase activity"/>
    <property type="evidence" value="ECO:0007669"/>
    <property type="project" value="UniProtKB-UniRule"/>
</dbReference>
<gene>
    <name evidence="15" type="ORF">CLODIP_2_CD09673</name>
</gene>
<comment type="cofactor">
    <cofactor evidence="1 12 13">
        <name>Zn(2+)</name>
        <dbReference type="ChEBI" id="CHEBI:29105"/>
    </cofactor>
</comment>
<evidence type="ECO:0000256" key="6">
    <source>
        <dbReference type="ARBA" id="ARBA00022801"/>
    </source>
</evidence>
<accession>A0A8S1DW80</accession>
<dbReference type="FunFam" id="3.40.140.10:FF:000008">
    <property type="entry name" value="Cytidine deaminase"/>
    <property type="match status" value="1"/>
</dbReference>
<feature type="binding site" evidence="12">
    <location>
        <position position="100"/>
    </location>
    <ligand>
        <name>Zn(2+)</name>
        <dbReference type="ChEBI" id="CHEBI:29105"/>
        <note>catalytic</note>
    </ligand>
</feature>
<proteinExistence type="inferred from homology"/>
<comment type="similarity">
    <text evidence="3 13">Belongs to the cytidine and deoxycytidylate deaminase family.</text>
</comment>
<name>A0A8S1DW80_9INSE</name>
<dbReference type="InterPro" id="IPR006262">
    <property type="entry name" value="Cyt_deam_tetra"/>
</dbReference>
<dbReference type="Proteomes" id="UP000494165">
    <property type="component" value="Unassembled WGS sequence"/>
</dbReference>
<comment type="function">
    <text evidence="2 13">This enzyme scavenges exogenous and endogenous cytidine and 2'-deoxycytidine for UMP synthesis.</text>
</comment>
<feature type="binding site" evidence="12">
    <location>
        <position position="64"/>
    </location>
    <ligand>
        <name>Zn(2+)</name>
        <dbReference type="ChEBI" id="CHEBI:29105"/>
        <note>catalytic</note>
    </ligand>
</feature>
<dbReference type="PANTHER" id="PTHR11644:SF2">
    <property type="entry name" value="CYTIDINE DEAMINASE"/>
    <property type="match status" value="1"/>
</dbReference>
<dbReference type="GO" id="GO:0042802">
    <property type="term" value="F:identical protein binding"/>
    <property type="evidence" value="ECO:0007669"/>
    <property type="project" value="UniProtKB-ARBA"/>
</dbReference>
<evidence type="ECO:0000256" key="7">
    <source>
        <dbReference type="ARBA" id="ARBA00022833"/>
    </source>
</evidence>
<keyword evidence="16" id="KW-1185">Reference proteome</keyword>
<dbReference type="SUPFAM" id="SSF53927">
    <property type="entry name" value="Cytidine deaminase-like"/>
    <property type="match status" value="1"/>
</dbReference>
<dbReference type="GO" id="GO:0008270">
    <property type="term" value="F:zinc ion binding"/>
    <property type="evidence" value="ECO:0007669"/>
    <property type="project" value="UniProtKB-UniRule"/>
</dbReference>
<dbReference type="GO" id="GO:0005829">
    <property type="term" value="C:cytosol"/>
    <property type="evidence" value="ECO:0007669"/>
    <property type="project" value="TreeGrafter"/>
</dbReference>
<dbReference type="EMBL" id="CADEPI010000370">
    <property type="protein sequence ID" value="CAB3384756.1"/>
    <property type="molecule type" value="Genomic_DNA"/>
</dbReference>
<dbReference type="GO" id="GO:0055086">
    <property type="term" value="P:nucleobase-containing small molecule metabolic process"/>
    <property type="evidence" value="ECO:0007669"/>
    <property type="project" value="UniProtKB-ARBA"/>
</dbReference>
<evidence type="ECO:0000256" key="9">
    <source>
        <dbReference type="ARBA" id="ARBA00049558"/>
    </source>
</evidence>
<keyword evidence="5 12" id="KW-0479">Metal-binding</keyword>
<feature type="binding site" evidence="11">
    <location>
        <begin position="53"/>
        <end position="59"/>
    </location>
    <ligand>
        <name>substrate</name>
    </ligand>
</feature>
<evidence type="ECO:0000256" key="12">
    <source>
        <dbReference type="PIRSR" id="PIRSR606262-3"/>
    </source>
</evidence>
<reference evidence="15 16" key="1">
    <citation type="submission" date="2020-04" db="EMBL/GenBank/DDBJ databases">
        <authorList>
            <person name="Alioto T."/>
            <person name="Alioto T."/>
            <person name="Gomez Garrido J."/>
        </authorList>
    </citation>
    <scope>NUCLEOTIDE SEQUENCE [LARGE SCALE GENOMIC DNA]</scope>
</reference>
<evidence type="ECO:0000256" key="4">
    <source>
        <dbReference type="ARBA" id="ARBA00012783"/>
    </source>
</evidence>
<dbReference type="Gene3D" id="3.40.140.10">
    <property type="entry name" value="Cytidine Deaminase, domain 2"/>
    <property type="match status" value="1"/>
</dbReference>
<dbReference type="PROSITE" id="PS51747">
    <property type="entry name" value="CYT_DCMP_DEAMINASES_2"/>
    <property type="match status" value="1"/>
</dbReference>
<dbReference type="PROSITE" id="PS00903">
    <property type="entry name" value="CYT_DCMP_DEAMINASES_1"/>
    <property type="match status" value="1"/>
</dbReference>
<dbReference type="InterPro" id="IPR050202">
    <property type="entry name" value="Cyt/Deoxycyt_deaminase"/>
</dbReference>
<dbReference type="GO" id="GO:0072527">
    <property type="term" value="P:pyrimidine-containing compound metabolic process"/>
    <property type="evidence" value="ECO:0007669"/>
    <property type="project" value="UniProtKB-ARBA"/>
</dbReference>
<evidence type="ECO:0000256" key="13">
    <source>
        <dbReference type="RuleBase" id="RU364006"/>
    </source>
</evidence>
<evidence type="ECO:0000313" key="15">
    <source>
        <dbReference type="EMBL" id="CAB3384756.1"/>
    </source>
</evidence>
<sequence>MSDVRDLSALNSSAQELVRLSVGVREKAYCPYSRFKVGAALVCDDGTTFTGVNVENSSYGATICAERSALVAAVTAGHRKFKRICVSAEATSTSGFISPCGVCRQFMSEFGDFDVMLVRPSDKRVLFTSVHRLLPINLDPLQEFLTTGS</sequence>
<evidence type="ECO:0000256" key="11">
    <source>
        <dbReference type="PIRSR" id="PIRSR606262-2"/>
    </source>
</evidence>
<evidence type="ECO:0000256" key="5">
    <source>
        <dbReference type="ARBA" id="ARBA00022723"/>
    </source>
</evidence>
<dbReference type="Pfam" id="PF00383">
    <property type="entry name" value="dCMP_cyt_deam_1"/>
    <property type="match status" value="1"/>
</dbReference>
<keyword evidence="7 12" id="KW-0862">Zinc</keyword>
<dbReference type="NCBIfam" id="NF004064">
    <property type="entry name" value="PRK05578.1"/>
    <property type="match status" value="1"/>
</dbReference>
<dbReference type="InterPro" id="IPR016192">
    <property type="entry name" value="APOBEC/CMP_deaminase_Zn-bd"/>
</dbReference>
<comment type="caution">
    <text evidence="15">The sequence shown here is derived from an EMBL/GenBank/DDBJ whole genome shotgun (WGS) entry which is preliminary data.</text>
</comment>
<feature type="active site" description="Proton donor" evidence="10">
    <location>
        <position position="66"/>
    </location>
</feature>
<evidence type="ECO:0000313" key="16">
    <source>
        <dbReference type="Proteomes" id="UP000494165"/>
    </source>
</evidence>
<dbReference type="InterPro" id="IPR002125">
    <property type="entry name" value="CMP_dCMP_dom"/>
</dbReference>
<dbReference type="AlphaFoldDB" id="A0A8S1DW80"/>
<dbReference type="InterPro" id="IPR016193">
    <property type="entry name" value="Cytidine_deaminase-like"/>
</dbReference>
<protein>
    <recommendedName>
        <fullName evidence="4 13">Cytidine deaminase</fullName>
        <ecNumber evidence="4 13">3.5.4.5</ecNumber>
    </recommendedName>
    <alternativeName>
        <fullName evidence="8 13">Cytidine aminohydrolase</fullName>
    </alternativeName>
</protein>
<keyword evidence="6 13" id="KW-0378">Hydrolase</keyword>
<feature type="domain" description="CMP/dCMP-type deaminase" evidence="14">
    <location>
        <begin position="12"/>
        <end position="141"/>
    </location>
</feature>
<evidence type="ECO:0000256" key="8">
    <source>
        <dbReference type="ARBA" id="ARBA00032005"/>
    </source>
</evidence>
<feature type="binding site" evidence="12">
    <location>
        <position position="103"/>
    </location>
    <ligand>
        <name>Zn(2+)</name>
        <dbReference type="ChEBI" id="CHEBI:29105"/>
        <note>catalytic</note>
    </ligand>
</feature>
<comment type="catalytic activity">
    <reaction evidence="9 13">
        <text>cytidine + H2O + H(+) = uridine + NH4(+)</text>
        <dbReference type="Rhea" id="RHEA:16069"/>
        <dbReference type="ChEBI" id="CHEBI:15377"/>
        <dbReference type="ChEBI" id="CHEBI:15378"/>
        <dbReference type="ChEBI" id="CHEBI:16704"/>
        <dbReference type="ChEBI" id="CHEBI:17562"/>
        <dbReference type="ChEBI" id="CHEBI:28938"/>
        <dbReference type="EC" id="3.5.4.5"/>
    </reaction>
</comment>
<dbReference type="CDD" id="cd01283">
    <property type="entry name" value="cytidine_deaminase"/>
    <property type="match status" value="1"/>
</dbReference>
<evidence type="ECO:0000256" key="2">
    <source>
        <dbReference type="ARBA" id="ARBA00003949"/>
    </source>
</evidence>
<evidence type="ECO:0000256" key="1">
    <source>
        <dbReference type="ARBA" id="ARBA00001947"/>
    </source>
</evidence>
<dbReference type="OrthoDB" id="414540at2759"/>
<dbReference type="PANTHER" id="PTHR11644">
    <property type="entry name" value="CYTIDINE DEAMINASE"/>
    <property type="match status" value="1"/>
</dbReference>
<organism evidence="15 16">
    <name type="scientific">Cloeon dipterum</name>
    <dbReference type="NCBI Taxonomy" id="197152"/>
    <lineage>
        <taxon>Eukaryota</taxon>
        <taxon>Metazoa</taxon>
        <taxon>Ecdysozoa</taxon>
        <taxon>Arthropoda</taxon>
        <taxon>Hexapoda</taxon>
        <taxon>Insecta</taxon>
        <taxon>Pterygota</taxon>
        <taxon>Palaeoptera</taxon>
        <taxon>Ephemeroptera</taxon>
        <taxon>Pisciforma</taxon>
        <taxon>Baetidae</taxon>
        <taxon>Cloeon</taxon>
    </lineage>
</organism>
<evidence type="ECO:0000259" key="14">
    <source>
        <dbReference type="PROSITE" id="PS51747"/>
    </source>
</evidence>
<evidence type="ECO:0000256" key="3">
    <source>
        <dbReference type="ARBA" id="ARBA00006576"/>
    </source>
</evidence>
<dbReference type="NCBIfam" id="TIGR01354">
    <property type="entry name" value="cyt_deam_tetra"/>
    <property type="match status" value="1"/>
</dbReference>
<dbReference type="EC" id="3.5.4.5" evidence="4 13"/>
<comment type="catalytic activity">
    <reaction evidence="13">
        <text>2'-deoxycytidine + H2O + H(+) = 2'-deoxyuridine + NH4(+)</text>
        <dbReference type="Rhea" id="RHEA:13433"/>
        <dbReference type="ChEBI" id="CHEBI:15377"/>
        <dbReference type="ChEBI" id="CHEBI:15378"/>
        <dbReference type="ChEBI" id="CHEBI:15698"/>
        <dbReference type="ChEBI" id="CHEBI:16450"/>
        <dbReference type="ChEBI" id="CHEBI:28938"/>
        <dbReference type="EC" id="3.5.4.5"/>
    </reaction>
</comment>